<proteinExistence type="predicted"/>
<evidence type="ECO:0000313" key="6">
    <source>
        <dbReference type="Proteomes" id="UP001634007"/>
    </source>
</evidence>
<organism evidence="5 6">
    <name type="scientific">Eucalyptus globulus</name>
    <name type="common">Tasmanian blue gum</name>
    <dbReference type="NCBI Taxonomy" id="34317"/>
    <lineage>
        <taxon>Eukaryota</taxon>
        <taxon>Viridiplantae</taxon>
        <taxon>Streptophyta</taxon>
        <taxon>Embryophyta</taxon>
        <taxon>Tracheophyta</taxon>
        <taxon>Spermatophyta</taxon>
        <taxon>Magnoliopsida</taxon>
        <taxon>eudicotyledons</taxon>
        <taxon>Gunneridae</taxon>
        <taxon>Pentapetalae</taxon>
        <taxon>rosids</taxon>
        <taxon>malvids</taxon>
        <taxon>Myrtales</taxon>
        <taxon>Myrtaceae</taxon>
        <taxon>Myrtoideae</taxon>
        <taxon>Eucalypteae</taxon>
        <taxon>Eucalyptus</taxon>
    </lineage>
</organism>
<gene>
    <name evidence="5" type="ORF">ACJRO7_023781</name>
</gene>
<dbReference type="PROSITE" id="PS50011">
    <property type="entry name" value="PROTEIN_KINASE_DOM"/>
    <property type="match status" value="1"/>
</dbReference>
<feature type="domain" description="Protein kinase" evidence="4">
    <location>
        <begin position="70"/>
        <end position="339"/>
    </location>
</feature>
<dbReference type="InterPro" id="IPR045274">
    <property type="entry name" value="WAK-like"/>
</dbReference>
<reference evidence="5 6" key="1">
    <citation type="submission" date="2024-11" db="EMBL/GenBank/DDBJ databases">
        <title>Chromosome-level genome assembly of Eucalyptus globulus Labill. provides insights into its genome evolution.</title>
        <authorList>
            <person name="Li X."/>
        </authorList>
    </citation>
    <scope>NUCLEOTIDE SEQUENCE [LARGE SCALE GENOMIC DNA]</scope>
    <source>
        <strain evidence="5">CL2024</strain>
        <tissue evidence="5">Fresh tender leaves</tissue>
    </source>
</reference>
<accession>A0ABD3K7C1</accession>
<feature type="transmembrane region" description="Helical" evidence="3">
    <location>
        <begin position="12"/>
        <end position="29"/>
    </location>
</feature>
<dbReference type="GO" id="GO:0005524">
    <property type="term" value="F:ATP binding"/>
    <property type="evidence" value="ECO:0007669"/>
    <property type="project" value="UniProtKB-KW"/>
</dbReference>
<evidence type="ECO:0000259" key="4">
    <source>
        <dbReference type="PROSITE" id="PS50011"/>
    </source>
</evidence>
<dbReference type="EMBL" id="JBJKBG010000006">
    <property type="protein sequence ID" value="KAL3734484.1"/>
    <property type="molecule type" value="Genomic_DNA"/>
</dbReference>
<protein>
    <recommendedName>
        <fullName evidence="4">Protein kinase domain-containing protein</fullName>
    </recommendedName>
</protein>
<evidence type="ECO:0000256" key="3">
    <source>
        <dbReference type="SAM" id="Phobius"/>
    </source>
</evidence>
<evidence type="ECO:0000256" key="1">
    <source>
        <dbReference type="ARBA" id="ARBA00022741"/>
    </source>
</evidence>
<sequence length="369" mass="41731">MLESLTSEIYTLAAITKAFFFMAVGTLVFDKWQRRRIKKKNFNQNKGELLKHQRVQIFTEAELAKSTNNYNDSSILGEGGFDVVSKARIVEDIFVAVEKPKDVHMSLIKGDFQHEIQIVMQIDHKNVVKFHGICLETRITLLVYEYISNGTLFQNIHQNAIAAEAALALEYMHSCVAPPLIHSNIKSVKILLDQNYFVKVSDFGTLVLISPECSHVIANEIQGTLGYINPKYLTTSILTIKSDVYSFGVVLVELLTRKKPTNSITKPRESINIIHYFISSMKDKIISDVISFKPATEDEIERVGMVTEIAVKCLDPSGARRPATREVVEQLARINHKLDSSIVEENNEEMRAWCMNPYSHATSTTSRMS</sequence>
<dbReference type="PANTHER" id="PTHR27005">
    <property type="entry name" value="WALL-ASSOCIATED RECEPTOR KINASE-LIKE 21"/>
    <property type="match status" value="1"/>
</dbReference>
<keyword evidence="6" id="KW-1185">Reference proteome</keyword>
<dbReference type="SUPFAM" id="SSF56112">
    <property type="entry name" value="Protein kinase-like (PK-like)"/>
    <property type="match status" value="1"/>
</dbReference>
<dbReference type="Gene3D" id="1.10.510.10">
    <property type="entry name" value="Transferase(Phosphotransferase) domain 1"/>
    <property type="match status" value="1"/>
</dbReference>
<dbReference type="AlphaFoldDB" id="A0ABD3K7C1"/>
<dbReference type="PANTHER" id="PTHR27005:SF315">
    <property type="entry name" value="PROTEIN KINASE DOMAIN-CONTAINING PROTEIN"/>
    <property type="match status" value="1"/>
</dbReference>
<dbReference type="Pfam" id="PF00069">
    <property type="entry name" value="Pkinase"/>
    <property type="match status" value="1"/>
</dbReference>
<keyword evidence="2" id="KW-0067">ATP-binding</keyword>
<evidence type="ECO:0000313" key="5">
    <source>
        <dbReference type="EMBL" id="KAL3734484.1"/>
    </source>
</evidence>
<evidence type="ECO:0000256" key="2">
    <source>
        <dbReference type="ARBA" id="ARBA00022840"/>
    </source>
</evidence>
<dbReference type="InterPro" id="IPR000719">
    <property type="entry name" value="Prot_kinase_dom"/>
</dbReference>
<dbReference type="InterPro" id="IPR011009">
    <property type="entry name" value="Kinase-like_dom_sf"/>
</dbReference>
<keyword evidence="3" id="KW-0812">Transmembrane</keyword>
<name>A0ABD3K7C1_EUCGL</name>
<comment type="caution">
    <text evidence="5">The sequence shown here is derived from an EMBL/GenBank/DDBJ whole genome shotgun (WGS) entry which is preliminary data.</text>
</comment>
<keyword evidence="3" id="KW-1133">Transmembrane helix</keyword>
<dbReference type="Gene3D" id="3.30.200.20">
    <property type="entry name" value="Phosphorylase Kinase, domain 1"/>
    <property type="match status" value="1"/>
</dbReference>
<keyword evidence="1" id="KW-0547">Nucleotide-binding</keyword>
<dbReference type="Proteomes" id="UP001634007">
    <property type="component" value="Unassembled WGS sequence"/>
</dbReference>
<keyword evidence="3" id="KW-0472">Membrane</keyword>